<dbReference type="InterPro" id="IPR046341">
    <property type="entry name" value="SET_dom_sf"/>
</dbReference>
<proteinExistence type="predicted"/>
<dbReference type="Pfam" id="PF00856">
    <property type="entry name" value="SET"/>
    <property type="match status" value="1"/>
</dbReference>
<dbReference type="AlphaFoldDB" id="A0A0G2HCC3"/>
<reference evidence="7 8" key="2">
    <citation type="submission" date="2015-05" db="EMBL/GenBank/DDBJ databases">
        <title>Distinctive expansion of gene families associated with plant cell wall degradation and secondary metabolism in the genomes of grapevine trunk pathogens.</title>
        <authorList>
            <person name="Lawrence D.P."/>
            <person name="Travadon R."/>
            <person name="Rolshausen P.E."/>
            <person name="Baumgartner K."/>
        </authorList>
    </citation>
    <scope>NUCLEOTIDE SEQUENCE [LARGE SCALE GENOMIC DNA]</scope>
    <source>
        <strain evidence="7">DS831</strain>
    </source>
</reference>
<reference evidence="7 8" key="1">
    <citation type="submission" date="2015-03" db="EMBL/GenBank/DDBJ databases">
        <authorList>
            <person name="Morales-Cruz A."/>
            <person name="Amrine K.C."/>
            <person name="Cantu D."/>
        </authorList>
    </citation>
    <scope>NUCLEOTIDE SEQUENCE [LARGE SCALE GENOMIC DNA]</scope>
    <source>
        <strain evidence="7">DS831</strain>
    </source>
</reference>
<dbReference type="EMBL" id="LAQI01000033">
    <property type="protein sequence ID" value="KKY26210.1"/>
    <property type="molecule type" value="Genomic_DNA"/>
</dbReference>
<feature type="domain" description="MYND-type" evidence="6">
    <location>
        <begin position="50"/>
        <end position="97"/>
    </location>
</feature>
<evidence type="ECO:0000256" key="4">
    <source>
        <dbReference type="PROSITE-ProRule" id="PRU00134"/>
    </source>
</evidence>
<keyword evidence="3" id="KW-0862">Zinc</keyword>
<protein>
    <submittedName>
        <fullName evidence="7">Putative set and mynd domain</fullName>
    </submittedName>
</protein>
<name>A0A0G2HCC3_9PEZI</name>
<evidence type="ECO:0000256" key="3">
    <source>
        <dbReference type="ARBA" id="ARBA00022833"/>
    </source>
</evidence>
<dbReference type="Proteomes" id="UP000034182">
    <property type="component" value="Unassembled WGS sequence"/>
</dbReference>
<keyword evidence="2 4" id="KW-0863">Zinc-finger</keyword>
<dbReference type="InterPro" id="IPR001214">
    <property type="entry name" value="SET_dom"/>
</dbReference>
<dbReference type="Gene3D" id="2.170.270.10">
    <property type="entry name" value="SET domain"/>
    <property type="match status" value="1"/>
</dbReference>
<dbReference type="CDD" id="cd20071">
    <property type="entry name" value="SET_SMYD"/>
    <property type="match status" value="1"/>
</dbReference>
<evidence type="ECO:0000259" key="6">
    <source>
        <dbReference type="PROSITE" id="PS50865"/>
    </source>
</evidence>
<evidence type="ECO:0000313" key="8">
    <source>
        <dbReference type="Proteomes" id="UP000034182"/>
    </source>
</evidence>
<dbReference type="InterPro" id="IPR002893">
    <property type="entry name" value="Znf_MYND"/>
</dbReference>
<evidence type="ECO:0000313" key="7">
    <source>
        <dbReference type="EMBL" id="KKY26210.1"/>
    </source>
</evidence>
<feature type="domain" description="SET" evidence="5">
    <location>
        <begin position="4"/>
        <end position="246"/>
    </location>
</feature>
<dbReference type="Gene3D" id="1.10.220.160">
    <property type="match status" value="1"/>
</dbReference>
<dbReference type="SMART" id="SM00317">
    <property type="entry name" value="SET"/>
    <property type="match status" value="1"/>
</dbReference>
<dbReference type="GO" id="GO:0008270">
    <property type="term" value="F:zinc ion binding"/>
    <property type="evidence" value="ECO:0007669"/>
    <property type="project" value="UniProtKB-KW"/>
</dbReference>
<dbReference type="PANTHER" id="PTHR12197:SF251">
    <property type="entry name" value="EG:BACR7C10.4 PROTEIN"/>
    <property type="match status" value="1"/>
</dbReference>
<dbReference type="GO" id="GO:0005634">
    <property type="term" value="C:nucleus"/>
    <property type="evidence" value="ECO:0007669"/>
    <property type="project" value="TreeGrafter"/>
</dbReference>
<dbReference type="PROSITE" id="PS50280">
    <property type="entry name" value="SET"/>
    <property type="match status" value="1"/>
</dbReference>
<dbReference type="Gene3D" id="6.10.140.2220">
    <property type="match status" value="1"/>
</dbReference>
<dbReference type="Pfam" id="PF01753">
    <property type="entry name" value="zf-MYND"/>
    <property type="match status" value="1"/>
</dbReference>
<dbReference type="PANTHER" id="PTHR12197">
    <property type="entry name" value="HISTONE-LYSINE N-METHYLTRANSFERASE SMYD"/>
    <property type="match status" value="1"/>
</dbReference>
<comment type="caution">
    <text evidence="7">The sequence shown here is derived from an EMBL/GenBank/DDBJ whole genome shotgun (WGS) entry which is preliminary data.</text>
</comment>
<gene>
    <name evidence="7" type="ORF">UCDDS831_g01720</name>
</gene>
<evidence type="ECO:0000256" key="2">
    <source>
        <dbReference type="ARBA" id="ARBA00022771"/>
    </source>
</evidence>
<evidence type="ECO:0000256" key="1">
    <source>
        <dbReference type="ARBA" id="ARBA00022723"/>
    </source>
</evidence>
<keyword evidence="1" id="KW-0479">Metal-binding</keyword>
<dbReference type="SUPFAM" id="SSF82199">
    <property type="entry name" value="SET domain"/>
    <property type="match status" value="1"/>
</dbReference>
<evidence type="ECO:0000259" key="5">
    <source>
        <dbReference type="PROSITE" id="PS50280"/>
    </source>
</evidence>
<accession>A0A0G2HCC3</accession>
<dbReference type="PROSITE" id="PS50865">
    <property type="entry name" value="ZF_MYND_2"/>
    <property type="match status" value="1"/>
</dbReference>
<sequence length="492" mass="54546">MAENKTIKKKSPVAGNGLFAKQDIAAGDLVFALNRPLITVLDSVSLDSCCANCFASTGFGATNNQLDLKACTGCRTVKYCGRTCQSQSWKRHHKFECPVLKTLGPERQLPHAVRAVIQALTMRKAGLISNEDWEGLQSLPDHLDELRQDAEWERHAVLAMGALKYSRAEDMFNSNVATAIYARVLTNSLTLIGSALEPLGISFDPLACRANHCCDPNAFVIMDGAQLSYRALKPIAKDDEVFISYIDATNPFERRQAELRQRYHFSCACSKCGKGPTLREDRWLTGSSSLQVAKPGAIEGTAFAKLEQARGGSLYVQELQPIEEGLRFCGETGVYPADRQPYATMRDEYIVGCLYASRFVDAWLHAVRRYFDVDPLLYPQPHHPLRVVHKWSLAMLTLVVAQDHHEALARTLGTEFAKLNLGVVLFGVLVETVANVSASHGAGSGFARMVMDKFEQIRVDMTRGDDAVLAGMKTRIEEQWVILRKVGDQMPF</sequence>
<dbReference type="InterPro" id="IPR050869">
    <property type="entry name" value="H3K4_H4K5_MeTrfase"/>
</dbReference>
<organism evidence="7 8">
    <name type="scientific">Diplodia seriata</name>
    <dbReference type="NCBI Taxonomy" id="420778"/>
    <lineage>
        <taxon>Eukaryota</taxon>
        <taxon>Fungi</taxon>
        <taxon>Dikarya</taxon>
        <taxon>Ascomycota</taxon>
        <taxon>Pezizomycotina</taxon>
        <taxon>Dothideomycetes</taxon>
        <taxon>Dothideomycetes incertae sedis</taxon>
        <taxon>Botryosphaeriales</taxon>
        <taxon>Botryosphaeriaceae</taxon>
        <taxon>Diplodia</taxon>
    </lineage>
</organism>